<name>A0A398BA78_9BACI</name>
<keyword evidence="2" id="KW-1185">Reference proteome</keyword>
<proteinExistence type="predicted"/>
<reference evidence="1 2" key="1">
    <citation type="submission" date="2018-08" db="EMBL/GenBank/DDBJ databases">
        <title>Bacillus jemisoniae sp. nov., Bacillus chryseoplanitiae sp. nov., Bacillus resnikiae sp. nov., and Bacillus frankliniae sp. nov., isolated from Viking spacecraft and associated surfaces.</title>
        <authorList>
            <person name="Seuylemezian A."/>
            <person name="Vaishampayan P."/>
        </authorList>
    </citation>
    <scope>NUCLEOTIDE SEQUENCE [LARGE SCALE GENOMIC DNA]</scope>
    <source>
        <strain evidence="1 2">JJ-247</strain>
    </source>
</reference>
<accession>A0A398BA78</accession>
<sequence>MKEKDMNPNKKVFDKLSEELKSIKNIPPGAYRIHLHDNLINRKTGIGSKDNSIDTHFEHLIIKE</sequence>
<dbReference type="EMBL" id="QWVT01000019">
    <property type="protein sequence ID" value="RID84583.1"/>
    <property type="molecule type" value="Genomic_DNA"/>
</dbReference>
<organism evidence="1 2">
    <name type="scientific">Mesobacillus zeae</name>
    <dbReference type="NCBI Taxonomy" id="1917180"/>
    <lineage>
        <taxon>Bacteria</taxon>
        <taxon>Bacillati</taxon>
        <taxon>Bacillota</taxon>
        <taxon>Bacilli</taxon>
        <taxon>Bacillales</taxon>
        <taxon>Bacillaceae</taxon>
        <taxon>Mesobacillus</taxon>
    </lineage>
</organism>
<comment type="caution">
    <text evidence="1">The sequence shown here is derived from an EMBL/GenBank/DDBJ whole genome shotgun (WGS) entry which is preliminary data.</text>
</comment>
<evidence type="ECO:0000313" key="1">
    <source>
        <dbReference type="EMBL" id="RID84583.1"/>
    </source>
</evidence>
<dbReference type="AlphaFoldDB" id="A0A398BA78"/>
<protein>
    <submittedName>
        <fullName evidence="1">Uncharacterized protein</fullName>
    </submittedName>
</protein>
<evidence type="ECO:0000313" key="2">
    <source>
        <dbReference type="Proteomes" id="UP000265816"/>
    </source>
</evidence>
<gene>
    <name evidence="1" type="ORF">D1970_11855</name>
</gene>
<dbReference type="Proteomes" id="UP000265816">
    <property type="component" value="Unassembled WGS sequence"/>
</dbReference>